<keyword evidence="10" id="KW-0460">Magnesium</keyword>
<protein>
    <recommendedName>
        <fullName evidence="22">Ectonucleoside triphosphate diphosphohydrolase 2b</fullName>
    </recommendedName>
</protein>
<keyword evidence="8" id="KW-0106">Calcium</keyword>
<keyword evidence="11 18" id="KW-1133">Transmembrane helix</keyword>
<evidence type="ECO:0000256" key="18">
    <source>
        <dbReference type="SAM" id="Phobius"/>
    </source>
</evidence>
<name>A0A3B4DE10_PYGNA</name>
<dbReference type="GO" id="GO:0005524">
    <property type="term" value="F:ATP binding"/>
    <property type="evidence" value="ECO:0007669"/>
    <property type="project" value="UniProtKB-KW"/>
</dbReference>
<evidence type="ECO:0000313" key="20">
    <source>
        <dbReference type="Ensembl" id="ENSPNAP00000021688.1"/>
    </source>
</evidence>
<evidence type="ECO:0000256" key="14">
    <source>
        <dbReference type="ARBA" id="ARBA00023180"/>
    </source>
</evidence>
<dbReference type="RefSeq" id="XP_017566815.1">
    <property type="nucleotide sequence ID" value="XM_017711326.1"/>
</dbReference>
<dbReference type="InterPro" id="IPR000407">
    <property type="entry name" value="GDA1_CD39_NTPase"/>
</dbReference>
<reference evidence="20" key="2">
    <citation type="submission" date="2025-08" db="UniProtKB">
        <authorList>
            <consortium name="Ensembl"/>
        </authorList>
    </citation>
    <scope>IDENTIFICATION</scope>
</reference>
<comment type="similarity">
    <text evidence="4 17">Belongs to the GDA1/CD39 NTPase family.</text>
</comment>
<organism evidence="20 21">
    <name type="scientific">Pygocentrus nattereri</name>
    <name type="common">Red-bellied piranha</name>
    <dbReference type="NCBI Taxonomy" id="42514"/>
    <lineage>
        <taxon>Eukaryota</taxon>
        <taxon>Metazoa</taxon>
        <taxon>Chordata</taxon>
        <taxon>Craniata</taxon>
        <taxon>Vertebrata</taxon>
        <taxon>Euteleostomi</taxon>
        <taxon>Actinopterygii</taxon>
        <taxon>Neopterygii</taxon>
        <taxon>Teleostei</taxon>
        <taxon>Ostariophysi</taxon>
        <taxon>Characiformes</taxon>
        <taxon>Characoidei</taxon>
        <taxon>Pygocentrus</taxon>
    </lineage>
</organism>
<sequence>MDSKWFKMLMPLMLLVFAVVTLLLLTLPVEEMKEPPKYMYGIVLDAGSSHTAMYIYKWPADKQNGTGVVTQHSECSVKGGGISSYAGQKGAAGRSLEACLKQAVQDIPQTRHHLTPVYLGATAGMRLLNISSPEMSTQVLQEVEDTIKSFPFCFRGATILSGQQEGVYGWVTVNYLLENFIKYSFVGHWMKPGRQTVGALDLGGASTQITFVTPEKVEDENNSMTLRLYGQDYSLYTHSYLCYGKGEFLRRLLAHLITSQGPTGTVYNPCYPSDHNETLELQQVFESPCTKSQRPAPYEPHASVTIQGTGDYHLCVGNISEIFSWQDCPFSQCSFDHVFQPNITGSFMAFSVFFFTYSFLQKCVGISISTPELLQQAARTVCNMTTEEMFKRDEEDRSYLKEYCAVTVYIQVLMLRGYHFDEHSLSRVAFQKKAGDASVGWALGYMLSLSNQLPGESVVMRKGMHTAVWIVLLILQICLMVITLIFMALSCWKKVFA</sequence>
<evidence type="ECO:0000256" key="6">
    <source>
        <dbReference type="ARBA" id="ARBA00022741"/>
    </source>
</evidence>
<dbReference type="GO" id="GO:0004382">
    <property type="term" value="F:GDP phosphatase activity"/>
    <property type="evidence" value="ECO:0007669"/>
    <property type="project" value="TreeGrafter"/>
</dbReference>
<comment type="cofactor">
    <cofactor evidence="2">
        <name>Mg(2+)</name>
        <dbReference type="ChEBI" id="CHEBI:18420"/>
    </cofactor>
</comment>
<keyword evidence="6 16" id="KW-0547">Nucleotide-binding</keyword>
<dbReference type="GO" id="GO:0005886">
    <property type="term" value="C:plasma membrane"/>
    <property type="evidence" value="ECO:0007669"/>
    <property type="project" value="TreeGrafter"/>
</dbReference>
<reference evidence="20" key="3">
    <citation type="submission" date="2025-09" db="UniProtKB">
        <authorList>
            <consortium name="Ensembl"/>
        </authorList>
    </citation>
    <scope>IDENTIFICATION</scope>
</reference>
<dbReference type="Pfam" id="PF01150">
    <property type="entry name" value="GDA1_CD39"/>
    <property type="match status" value="1"/>
</dbReference>
<keyword evidence="19" id="KW-0732">Signal</keyword>
<dbReference type="Gene3D" id="3.30.420.150">
    <property type="entry name" value="Exopolyphosphatase. Domain 2"/>
    <property type="match status" value="1"/>
</dbReference>
<keyword evidence="21" id="KW-1185">Reference proteome</keyword>
<evidence type="ECO:0000256" key="3">
    <source>
        <dbReference type="ARBA" id="ARBA00004141"/>
    </source>
</evidence>
<evidence type="ECO:0000256" key="2">
    <source>
        <dbReference type="ARBA" id="ARBA00001946"/>
    </source>
</evidence>
<evidence type="ECO:0000256" key="8">
    <source>
        <dbReference type="ARBA" id="ARBA00022837"/>
    </source>
</evidence>
<feature type="transmembrane region" description="Helical" evidence="18">
    <location>
        <begin position="343"/>
        <end position="360"/>
    </location>
</feature>
<evidence type="ECO:0000256" key="12">
    <source>
        <dbReference type="ARBA" id="ARBA00023136"/>
    </source>
</evidence>
<evidence type="ECO:0000256" key="1">
    <source>
        <dbReference type="ARBA" id="ARBA00001913"/>
    </source>
</evidence>
<evidence type="ECO:0000256" key="13">
    <source>
        <dbReference type="ARBA" id="ARBA00023157"/>
    </source>
</evidence>
<dbReference type="OrthoDB" id="6372431at2759"/>
<dbReference type="AlphaFoldDB" id="A0A3B4DE10"/>
<comment type="cofactor">
    <cofactor evidence="1">
        <name>Ca(2+)</name>
        <dbReference type="ChEBI" id="CHEBI:29108"/>
    </cofactor>
</comment>
<evidence type="ECO:0000256" key="19">
    <source>
        <dbReference type="SAM" id="SignalP"/>
    </source>
</evidence>
<dbReference type="PANTHER" id="PTHR11782:SF33">
    <property type="entry name" value="ECTONUCLEOSIDE TRIPHOSPHATE DIPHOSPHOHYDROLASE 2"/>
    <property type="match status" value="1"/>
</dbReference>
<keyword evidence="14" id="KW-0325">Glycoprotein</keyword>
<reference evidence="20 21" key="1">
    <citation type="submission" date="2020-10" db="EMBL/GenBank/DDBJ databases">
        <title>Pygocentrus nattereri (red-bellied piranha) genome, fPygNat1, primary haplotype.</title>
        <authorList>
            <person name="Myers G."/>
            <person name="Meyer A."/>
            <person name="Karagic N."/>
            <person name="Pippel M."/>
            <person name="Winkler S."/>
            <person name="Tracey A."/>
            <person name="Wood J."/>
            <person name="Formenti G."/>
            <person name="Howe K."/>
            <person name="Fedrigo O."/>
            <person name="Jarvis E.D."/>
        </authorList>
    </citation>
    <scope>NUCLEOTIDE SEQUENCE [LARGE SCALE GENOMIC DNA]</scope>
</reference>
<evidence type="ECO:0000256" key="7">
    <source>
        <dbReference type="ARBA" id="ARBA00022801"/>
    </source>
</evidence>
<feature type="signal peptide" evidence="19">
    <location>
        <begin position="1"/>
        <end position="28"/>
    </location>
</feature>
<evidence type="ECO:0000256" key="17">
    <source>
        <dbReference type="RuleBase" id="RU003833"/>
    </source>
</evidence>
<feature type="binding site" evidence="16">
    <location>
        <begin position="204"/>
        <end position="208"/>
    </location>
    <ligand>
        <name>ATP</name>
        <dbReference type="ChEBI" id="CHEBI:30616"/>
    </ligand>
</feature>
<dbReference type="Proteomes" id="UP001501920">
    <property type="component" value="Chromosome 16"/>
</dbReference>
<dbReference type="OMA" id="FESPCTK"/>
<dbReference type="Ensembl" id="ENSPNAT00000033209.2">
    <property type="protein sequence ID" value="ENSPNAP00000021688.1"/>
    <property type="gene ID" value="ENSPNAG00000028812.2"/>
</dbReference>
<keyword evidence="12 18" id="KW-0472">Membrane</keyword>
<accession>A0A3B4DE10</accession>
<feature type="transmembrane region" description="Helical" evidence="18">
    <location>
        <begin position="467"/>
        <end position="489"/>
    </location>
</feature>
<evidence type="ECO:0000256" key="4">
    <source>
        <dbReference type="ARBA" id="ARBA00009283"/>
    </source>
</evidence>
<evidence type="ECO:0000256" key="9">
    <source>
        <dbReference type="ARBA" id="ARBA00022840"/>
    </source>
</evidence>
<dbReference type="PANTHER" id="PTHR11782">
    <property type="entry name" value="ADENOSINE/GUANOSINE DIPHOSPHATASE"/>
    <property type="match status" value="1"/>
</dbReference>
<dbReference type="GO" id="GO:0009134">
    <property type="term" value="P:nucleoside diphosphate catabolic process"/>
    <property type="evidence" value="ECO:0007669"/>
    <property type="project" value="TreeGrafter"/>
</dbReference>
<dbReference type="GeneID" id="108435468"/>
<evidence type="ECO:0008006" key="22">
    <source>
        <dbReference type="Google" id="ProtNLM"/>
    </source>
</evidence>
<dbReference type="GeneTree" id="ENSGT01150000286965"/>
<evidence type="ECO:0000256" key="5">
    <source>
        <dbReference type="ARBA" id="ARBA00022692"/>
    </source>
</evidence>
<evidence type="ECO:0000256" key="15">
    <source>
        <dbReference type="PIRSR" id="PIRSR600407-1"/>
    </source>
</evidence>
<dbReference type="GO" id="GO:0017111">
    <property type="term" value="F:ribonucleoside triphosphate phosphatase activity"/>
    <property type="evidence" value="ECO:0007669"/>
    <property type="project" value="TreeGrafter"/>
</dbReference>
<dbReference type="GO" id="GO:0045134">
    <property type="term" value="F:UDP phosphatase activity"/>
    <property type="evidence" value="ECO:0007669"/>
    <property type="project" value="TreeGrafter"/>
</dbReference>
<evidence type="ECO:0000256" key="16">
    <source>
        <dbReference type="PIRSR" id="PIRSR600407-2"/>
    </source>
</evidence>
<keyword evidence="7 17" id="KW-0378">Hydrolase</keyword>
<keyword evidence="9 16" id="KW-0067">ATP-binding</keyword>
<dbReference type="FunFam" id="3.30.420.40:FF:000068">
    <property type="entry name" value="Ectonucleoside triphosphate diphosphohydrolase 1"/>
    <property type="match status" value="1"/>
</dbReference>
<dbReference type="Gene3D" id="3.30.420.40">
    <property type="match status" value="1"/>
</dbReference>
<comment type="subcellular location">
    <subcellularLocation>
        <location evidence="3">Membrane</location>
        <topology evidence="3">Multi-pass membrane protein</topology>
    </subcellularLocation>
</comment>
<keyword evidence="13" id="KW-1015">Disulfide bond</keyword>
<feature type="chain" id="PRO_5017318423" description="Ectonucleoside triphosphate diphosphohydrolase 2b" evidence="19">
    <location>
        <begin position="29"/>
        <end position="497"/>
    </location>
</feature>
<evidence type="ECO:0000313" key="21">
    <source>
        <dbReference type="Proteomes" id="UP001501920"/>
    </source>
</evidence>
<dbReference type="PROSITE" id="PS01238">
    <property type="entry name" value="GDA1_CD39_NTPASE"/>
    <property type="match status" value="1"/>
</dbReference>
<dbReference type="STRING" id="42514.ENSPNAP00000021688"/>
<proteinExistence type="inferred from homology"/>
<feature type="active site" description="Proton acceptor" evidence="15">
    <location>
        <position position="165"/>
    </location>
</feature>
<dbReference type="FunFam" id="3.30.420.150:FF:000002">
    <property type="entry name" value="Ectonucleoside triphosphate diphosphohydrolase 1"/>
    <property type="match status" value="1"/>
</dbReference>
<evidence type="ECO:0000256" key="11">
    <source>
        <dbReference type="ARBA" id="ARBA00022989"/>
    </source>
</evidence>
<keyword evidence="5 18" id="KW-0812">Transmembrane</keyword>
<evidence type="ECO:0000256" key="10">
    <source>
        <dbReference type="ARBA" id="ARBA00022842"/>
    </source>
</evidence>